<sequence length="181" mass="19099">MADTPNGNAAGGPGETVAQGENPQQFAIQKVYLKDCSVETPGAPDVFTQAWKPEARVELNTRRTTLGEGLHEVVLTVTVTATAEEKPSYLCEVHQAGIFTVNGFEDNATDQLLGAYCPGVLFPYAREAISDLTGKAGFPPMTLSPVNFDALYARQRQQDAAGASESEAGAETTNQGSDSTG</sequence>
<dbReference type="HAMAP" id="MF_00821">
    <property type="entry name" value="SecB"/>
    <property type="match status" value="1"/>
</dbReference>
<comment type="subcellular location">
    <subcellularLocation>
        <location evidence="5">Cytoplasm</location>
    </subcellularLocation>
</comment>
<gene>
    <name evidence="5 7" type="primary">secB</name>
    <name evidence="7" type="ORF">V6X30_08575</name>
</gene>
<feature type="compositionally biased region" description="Low complexity" evidence="6">
    <location>
        <begin position="160"/>
        <end position="171"/>
    </location>
</feature>
<dbReference type="NCBIfam" id="NF004393">
    <property type="entry name" value="PRK05751.1-4"/>
    <property type="match status" value="1"/>
</dbReference>
<dbReference type="PANTHER" id="PTHR36918:SF1">
    <property type="entry name" value="PROTEIN-EXPORT PROTEIN SECB"/>
    <property type="match status" value="1"/>
</dbReference>
<organism evidence="7 8">
    <name type="scientific">Spiribacter insolitus</name>
    <dbReference type="NCBI Taxonomy" id="3122417"/>
    <lineage>
        <taxon>Bacteria</taxon>
        <taxon>Pseudomonadati</taxon>
        <taxon>Pseudomonadota</taxon>
        <taxon>Gammaproteobacteria</taxon>
        <taxon>Chromatiales</taxon>
        <taxon>Ectothiorhodospiraceae</taxon>
        <taxon>Spiribacter</taxon>
    </lineage>
</organism>
<evidence type="ECO:0000313" key="8">
    <source>
        <dbReference type="Proteomes" id="UP001556637"/>
    </source>
</evidence>
<evidence type="ECO:0000256" key="1">
    <source>
        <dbReference type="ARBA" id="ARBA00009990"/>
    </source>
</evidence>
<dbReference type="Pfam" id="PF02556">
    <property type="entry name" value="SecB"/>
    <property type="match status" value="1"/>
</dbReference>
<evidence type="ECO:0000256" key="4">
    <source>
        <dbReference type="ARBA" id="ARBA00023010"/>
    </source>
</evidence>
<feature type="region of interest" description="Disordered" evidence="6">
    <location>
        <begin position="1"/>
        <end position="21"/>
    </location>
</feature>
<keyword evidence="8" id="KW-1185">Reference proteome</keyword>
<keyword evidence="3 5" id="KW-0653">Protein transport</keyword>
<keyword evidence="2 5" id="KW-0813">Transport</keyword>
<comment type="similarity">
    <text evidence="1 5">Belongs to the SecB family.</text>
</comment>
<evidence type="ECO:0000256" key="5">
    <source>
        <dbReference type="HAMAP-Rule" id="MF_00821"/>
    </source>
</evidence>
<dbReference type="RefSeq" id="WP_367984202.1">
    <property type="nucleotide sequence ID" value="NZ_JBAKFF010000001.1"/>
</dbReference>
<name>A0ABV3T8F2_9GAMM</name>
<comment type="caution">
    <text evidence="7">The sequence shown here is derived from an EMBL/GenBank/DDBJ whole genome shotgun (WGS) entry which is preliminary data.</text>
</comment>
<evidence type="ECO:0000256" key="3">
    <source>
        <dbReference type="ARBA" id="ARBA00022927"/>
    </source>
</evidence>
<comment type="subunit">
    <text evidence="5">Homotetramer, a dimer of dimers. One homotetramer interacts with 1 SecA dimer.</text>
</comment>
<feature type="compositionally biased region" description="Polar residues" evidence="6">
    <location>
        <begin position="172"/>
        <end position="181"/>
    </location>
</feature>
<proteinExistence type="inferred from homology"/>
<feature type="region of interest" description="Disordered" evidence="6">
    <location>
        <begin position="155"/>
        <end position="181"/>
    </location>
</feature>
<evidence type="ECO:0000313" key="7">
    <source>
        <dbReference type="EMBL" id="MEX0431454.1"/>
    </source>
</evidence>
<keyword evidence="5" id="KW-0143">Chaperone</keyword>
<evidence type="ECO:0000256" key="6">
    <source>
        <dbReference type="SAM" id="MobiDB-lite"/>
    </source>
</evidence>
<keyword evidence="5" id="KW-0963">Cytoplasm</keyword>
<keyword evidence="4 5" id="KW-0811">Translocation</keyword>
<dbReference type="PRINTS" id="PR01594">
    <property type="entry name" value="SECBCHAPRONE"/>
</dbReference>
<dbReference type="SUPFAM" id="SSF54611">
    <property type="entry name" value="SecB-like"/>
    <property type="match status" value="1"/>
</dbReference>
<evidence type="ECO:0000256" key="2">
    <source>
        <dbReference type="ARBA" id="ARBA00022448"/>
    </source>
</evidence>
<accession>A0ABV3T8F2</accession>
<reference evidence="7 8" key="1">
    <citation type="submission" date="2024-02" db="EMBL/GenBank/DDBJ databases">
        <title>New especies of Spiribacter isolated from saline water.</title>
        <authorList>
            <person name="Leon M.J."/>
            <person name="De La Haba R."/>
            <person name="Sanchez-Porro C."/>
            <person name="Ventosa A."/>
        </authorList>
    </citation>
    <scope>NUCLEOTIDE SEQUENCE [LARGE SCALE GENOMIC DNA]</scope>
    <source>
        <strain evidence="8">ag22IC4-189</strain>
    </source>
</reference>
<dbReference type="NCBIfam" id="TIGR00809">
    <property type="entry name" value="secB"/>
    <property type="match status" value="1"/>
</dbReference>
<dbReference type="InterPro" id="IPR003708">
    <property type="entry name" value="SecB"/>
</dbReference>
<dbReference type="Proteomes" id="UP001556637">
    <property type="component" value="Unassembled WGS sequence"/>
</dbReference>
<comment type="function">
    <text evidence="5">One of the proteins required for the normal export of preproteins out of the cell cytoplasm. It is a molecular chaperone that binds to a subset of precursor proteins, maintaining them in a translocation-competent state. It also specifically binds to its receptor SecA.</text>
</comment>
<dbReference type="EMBL" id="JBAKFF010000001">
    <property type="protein sequence ID" value="MEX0431454.1"/>
    <property type="molecule type" value="Genomic_DNA"/>
</dbReference>
<dbReference type="PANTHER" id="PTHR36918">
    <property type="match status" value="1"/>
</dbReference>
<dbReference type="InterPro" id="IPR035958">
    <property type="entry name" value="SecB-like_sf"/>
</dbReference>
<protein>
    <recommendedName>
        <fullName evidence="5">Protein-export protein SecB</fullName>
    </recommendedName>
</protein>
<dbReference type="Gene3D" id="3.10.420.10">
    <property type="entry name" value="SecB-like"/>
    <property type="match status" value="1"/>
</dbReference>